<evidence type="ECO:0000313" key="4">
    <source>
        <dbReference type="Proteomes" id="UP000036270"/>
    </source>
</evidence>
<feature type="domain" description="DUF2489" evidence="2">
    <location>
        <begin position="15"/>
        <end position="137"/>
    </location>
</feature>
<feature type="coiled-coil region" evidence="1">
    <location>
        <begin position="100"/>
        <end position="147"/>
    </location>
</feature>
<dbReference type="Proteomes" id="UP000036270">
    <property type="component" value="Unassembled WGS sequence"/>
</dbReference>
<keyword evidence="4" id="KW-1185">Reference proteome</keyword>
<accession>A0A0J5P7G3</accession>
<sequence>MMRFFLIILALLILLAMAGYAFSLVLKLRHQKQQLAAAQKSRYLAVIDSIDVIARAMLAQQCDFSEGVLRLKPLLDVLGKKLNRFVAMWALYETVESMPILEARQQLKRNERMKLDLTREAKEAELAEQIKLELRQLLTEIAQFKQELK</sequence>
<dbReference type="EMBL" id="JWIZ01000024">
    <property type="protein sequence ID" value="KMK51715.1"/>
    <property type="molecule type" value="Genomic_DNA"/>
</dbReference>
<evidence type="ECO:0000256" key="1">
    <source>
        <dbReference type="SAM" id="Coils"/>
    </source>
</evidence>
<gene>
    <name evidence="3" type="ORF">RO21_05050</name>
</gene>
<name>A0A0J5P7G3_9PAST</name>
<keyword evidence="1" id="KW-0175">Coiled coil</keyword>
<evidence type="ECO:0000259" key="2">
    <source>
        <dbReference type="Pfam" id="PF10675"/>
    </source>
</evidence>
<dbReference type="RefSeq" id="WP_047976704.1">
    <property type="nucleotide sequence ID" value="NZ_JWIZ01000024.1"/>
</dbReference>
<proteinExistence type="predicted"/>
<dbReference type="AlphaFoldDB" id="A0A0J5P7G3"/>
<organism evidence="3 4">
    <name type="scientific">Muribacter muris</name>
    <dbReference type="NCBI Taxonomy" id="67855"/>
    <lineage>
        <taxon>Bacteria</taxon>
        <taxon>Pseudomonadati</taxon>
        <taxon>Pseudomonadota</taxon>
        <taxon>Gammaproteobacteria</taxon>
        <taxon>Pasteurellales</taxon>
        <taxon>Pasteurellaceae</taxon>
        <taxon>Muribacter</taxon>
    </lineage>
</organism>
<dbReference type="Pfam" id="PF10675">
    <property type="entry name" value="DUF2489"/>
    <property type="match status" value="1"/>
</dbReference>
<dbReference type="STRING" id="67855.RO21_05050"/>
<protein>
    <submittedName>
        <fullName evidence="3">Coproporphyrinogen III oxidase</fullName>
    </submittedName>
</protein>
<dbReference type="PATRIC" id="fig|67855.3.peg.875"/>
<comment type="caution">
    <text evidence="3">The sequence shown here is derived from an EMBL/GenBank/DDBJ whole genome shotgun (WGS) entry which is preliminary data.</text>
</comment>
<reference evidence="3 4" key="1">
    <citation type="submission" date="2014-12" db="EMBL/GenBank/DDBJ databases">
        <title>Reclassification of Actinobacillus muris as Muribacter muris.</title>
        <authorList>
            <person name="Christensen H."/>
            <person name="Nicklas W."/>
            <person name="Bisgaard M."/>
        </authorList>
    </citation>
    <scope>NUCLEOTIDE SEQUENCE [LARGE SCALE GENOMIC DNA]</scope>
    <source>
        <strain evidence="3 4">Ackerman80-443D</strain>
    </source>
</reference>
<dbReference type="InterPro" id="IPR019617">
    <property type="entry name" value="DUF2489"/>
</dbReference>
<evidence type="ECO:0000313" key="3">
    <source>
        <dbReference type="EMBL" id="KMK51715.1"/>
    </source>
</evidence>